<accession>A0A839HNH6</accession>
<evidence type="ECO:0000256" key="2">
    <source>
        <dbReference type="RuleBase" id="RU362097"/>
    </source>
</evidence>
<comment type="similarity">
    <text evidence="1 2">Belongs to the outer membrane factor (OMF) (TC 1.B.17) family.</text>
</comment>
<dbReference type="Gene3D" id="1.20.1600.10">
    <property type="entry name" value="Outer membrane efflux proteins (OEP)"/>
    <property type="match status" value="1"/>
</dbReference>
<dbReference type="EMBL" id="JACIVI010000006">
    <property type="protein sequence ID" value="MBB1163012.1"/>
    <property type="molecule type" value="Genomic_DNA"/>
</dbReference>
<sequence>MTEFILRRGPGPLLRLAPLVATALLAACTTVGPDAKPPATRLPAGFTQAGAATAPHTGAVDALALARFWRGFQDPVLDGLVEQTLAANPELRLAMARLQEARAGLREAEAALRPSGGIDAGATRTVTPQTLAPSLSREARTGNRLNAGFVARWELDFFGGLARSREAATATVAAGEAGLQAVQVSLLAELASSYLSLRGLQQRLIATEDALRAQRASVELLRLRSEAGRATDLDLARARGLLAGTEAALPALRAGIERQAFHLATLSAQPHGELLARLAPPAPLPALPLTDLGALPVGTPAAWLQRRPDLVAAERELAAATARIGVATADLFPRVSLSGLLGLNAATVSGLARAGAGVYTLGAALQWAPFDAGSLRARVAAAEARSAQALARYDQAVAAALEETEAAFSDYSRGSERAARLAEASRQNQEALRLATLRHEAGISDYLSVLDAQREALASREAETQARTEVATALVAVYRSLGGGWEAASLPGLAPQAAAR</sequence>
<keyword evidence="2" id="KW-0732">Signal</keyword>
<dbReference type="Gene3D" id="2.20.200.10">
    <property type="entry name" value="Outer membrane efflux proteins (OEP)"/>
    <property type="match status" value="1"/>
</dbReference>
<keyword evidence="2" id="KW-1134">Transmembrane beta strand</keyword>
<dbReference type="RefSeq" id="WP_182665536.1">
    <property type="nucleotide sequence ID" value="NZ_JACIVI010000006.1"/>
</dbReference>
<dbReference type="Proteomes" id="UP000586093">
    <property type="component" value="Unassembled WGS sequence"/>
</dbReference>
<dbReference type="AlphaFoldDB" id="A0A839HNH6"/>
<evidence type="ECO:0000256" key="1">
    <source>
        <dbReference type="ARBA" id="ARBA00007613"/>
    </source>
</evidence>
<dbReference type="InterPro" id="IPR010131">
    <property type="entry name" value="MdtP/NodT-like"/>
</dbReference>
<comment type="subcellular location">
    <subcellularLocation>
        <location evidence="2">Cell membrane</location>
        <topology evidence="2">Lipid-anchor</topology>
    </subcellularLocation>
</comment>
<keyword evidence="2" id="KW-0812">Transmembrane</keyword>
<feature type="signal peptide" evidence="2">
    <location>
        <begin position="1"/>
        <end position="26"/>
    </location>
</feature>
<dbReference type="GO" id="GO:0015562">
    <property type="term" value="F:efflux transmembrane transporter activity"/>
    <property type="evidence" value="ECO:0007669"/>
    <property type="project" value="InterPro"/>
</dbReference>
<gene>
    <name evidence="3" type="ORF">H4F90_13590</name>
</gene>
<comment type="caution">
    <text evidence="3">The sequence shown here is derived from an EMBL/GenBank/DDBJ whole genome shotgun (WGS) entry which is preliminary data.</text>
</comment>
<dbReference type="SUPFAM" id="SSF56954">
    <property type="entry name" value="Outer membrane efflux proteins (OEP)"/>
    <property type="match status" value="1"/>
</dbReference>
<name>A0A839HNH6_9BURK</name>
<keyword evidence="4" id="KW-1185">Reference proteome</keyword>
<keyword evidence="2" id="KW-0472">Membrane</keyword>
<protein>
    <submittedName>
        <fullName evidence="3">Efflux transporter outer membrane subunit</fullName>
    </submittedName>
</protein>
<keyword evidence="2" id="KW-0449">Lipoprotein</keyword>
<dbReference type="PANTHER" id="PTHR30203:SF25">
    <property type="entry name" value="OUTER MEMBRANE PROTEIN-RELATED"/>
    <property type="match status" value="1"/>
</dbReference>
<organism evidence="3 4">
    <name type="scientific">Aquariibacter albus</name>
    <dbReference type="NCBI Taxonomy" id="2759899"/>
    <lineage>
        <taxon>Bacteria</taxon>
        <taxon>Pseudomonadati</taxon>
        <taxon>Pseudomonadota</taxon>
        <taxon>Betaproteobacteria</taxon>
        <taxon>Burkholderiales</taxon>
        <taxon>Sphaerotilaceae</taxon>
        <taxon>Aquariibacter</taxon>
    </lineage>
</organism>
<evidence type="ECO:0000313" key="4">
    <source>
        <dbReference type="Proteomes" id="UP000586093"/>
    </source>
</evidence>
<proteinExistence type="inferred from homology"/>
<feature type="chain" id="PRO_5033096573" evidence="2">
    <location>
        <begin position="27"/>
        <end position="500"/>
    </location>
</feature>
<keyword evidence="2" id="KW-0564">Palmitate</keyword>
<reference evidence="3 4" key="1">
    <citation type="submission" date="2020-08" db="EMBL/GenBank/DDBJ databases">
        <title>Aquariorum lacteus gen. nov., sp. nov., a new member of the family Comamonadaceae, isolated from freshwater aquarium.</title>
        <authorList>
            <person name="Chun S.-J."/>
        </authorList>
    </citation>
    <scope>NUCLEOTIDE SEQUENCE [LARGE SCALE GENOMIC DNA]</scope>
    <source>
        <strain evidence="3 4">SJAQ100</strain>
    </source>
</reference>
<dbReference type="NCBIfam" id="TIGR01845">
    <property type="entry name" value="outer_NodT"/>
    <property type="match status" value="1"/>
</dbReference>
<dbReference type="Pfam" id="PF02321">
    <property type="entry name" value="OEP"/>
    <property type="match status" value="2"/>
</dbReference>
<dbReference type="PANTHER" id="PTHR30203">
    <property type="entry name" value="OUTER MEMBRANE CATION EFFLUX PROTEIN"/>
    <property type="match status" value="1"/>
</dbReference>
<dbReference type="PROSITE" id="PS51257">
    <property type="entry name" value="PROKAR_LIPOPROTEIN"/>
    <property type="match status" value="1"/>
</dbReference>
<dbReference type="GO" id="GO:0005886">
    <property type="term" value="C:plasma membrane"/>
    <property type="evidence" value="ECO:0007669"/>
    <property type="project" value="UniProtKB-SubCell"/>
</dbReference>
<evidence type="ECO:0000313" key="3">
    <source>
        <dbReference type="EMBL" id="MBB1163012.1"/>
    </source>
</evidence>
<dbReference type="InterPro" id="IPR003423">
    <property type="entry name" value="OMP_efflux"/>
</dbReference>